<feature type="region of interest" description="Disordered" evidence="1">
    <location>
        <begin position="46"/>
        <end position="69"/>
    </location>
</feature>
<dbReference type="Proteomes" id="UP000251960">
    <property type="component" value="Chromosome 1"/>
</dbReference>
<dbReference type="AlphaFoldDB" id="A0A317YC78"/>
<sequence length="100" mass="10884">MLLRHPPLESHSSTTRALTVRPLSAVMRIALPHLFPPAYHREDSATIRSSSLWNRPSHDAAPPPSSPRLKPFTVITAGVPSLSWSPCAGLPCRRAAAQET</sequence>
<organism evidence="2">
    <name type="scientific">Zea mays</name>
    <name type="common">Maize</name>
    <dbReference type="NCBI Taxonomy" id="4577"/>
    <lineage>
        <taxon>Eukaryota</taxon>
        <taxon>Viridiplantae</taxon>
        <taxon>Streptophyta</taxon>
        <taxon>Embryophyta</taxon>
        <taxon>Tracheophyta</taxon>
        <taxon>Spermatophyta</taxon>
        <taxon>Magnoliopsida</taxon>
        <taxon>Liliopsida</taxon>
        <taxon>Poales</taxon>
        <taxon>Poaceae</taxon>
        <taxon>PACMAD clade</taxon>
        <taxon>Panicoideae</taxon>
        <taxon>Andropogonodae</taxon>
        <taxon>Andropogoneae</taxon>
        <taxon>Tripsacinae</taxon>
        <taxon>Zea</taxon>
    </lineage>
</organism>
<reference evidence="2" key="1">
    <citation type="journal article" date="2018" name="Nat. Genet.">
        <title>Extensive intraspecific gene order and gene structural variations between Mo17 and other maize genomes.</title>
        <authorList>
            <person name="Sun S."/>
            <person name="Zhou Y."/>
            <person name="Chen J."/>
            <person name="Shi J."/>
            <person name="Zhao H."/>
            <person name="Zhao H."/>
            <person name="Song W."/>
            <person name="Zhang M."/>
            <person name="Cui Y."/>
            <person name="Dong X."/>
            <person name="Liu H."/>
            <person name="Ma X."/>
            <person name="Jiao Y."/>
            <person name="Wang B."/>
            <person name="Wei X."/>
            <person name="Stein J.C."/>
            <person name="Glaubitz J.C."/>
            <person name="Lu F."/>
            <person name="Yu G."/>
            <person name="Liang C."/>
            <person name="Fengler K."/>
            <person name="Li B."/>
            <person name="Rafalski A."/>
            <person name="Schnable P.S."/>
            <person name="Ware D.H."/>
            <person name="Buckler E.S."/>
            <person name="Lai J."/>
        </authorList>
    </citation>
    <scope>NUCLEOTIDE SEQUENCE [LARGE SCALE GENOMIC DNA]</scope>
    <source>
        <tissue evidence="2">Seedling</tissue>
    </source>
</reference>
<protein>
    <submittedName>
        <fullName evidence="2">Uncharacterized protein</fullName>
    </submittedName>
</protein>
<evidence type="ECO:0000256" key="1">
    <source>
        <dbReference type="SAM" id="MobiDB-lite"/>
    </source>
</evidence>
<comment type="caution">
    <text evidence="2">The sequence shown here is derived from an EMBL/GenBank/DDBJ whole genome shotgun (WGS) entry which is preliminary data.</text>
</comment>
<name>A0A317YC78_MAIZE</name>
<dbReference type="EMBL" id="NCVQ01000001">
    <property type="protein sequence ID" value="PWZ56277.1"/>
    <property type="molecule type" value="Genomic_DNA"/>
</dbReference>
<evidence type="ECO:0000313" key="2">
    <source>
        <dbReference type="EMBL" id="PWZ56277.1"/>
    </source>
</evidence>
<accession>A0A317YC78</accession>
<gene>
    <name evidence="2" type="ORF">Zm00014a_004913</name>
</gene>
<proteinExistence type="predicted"/>